<reference evidence="1 3" key="1">
    <citation type="journal article" date="2019" name="Sci. Rep.">
        <title>Orb-weaving spider Araneus ventricosus genome elucidates the spidroin gene catalogue.</title>
        <authorList>
            <person name="Kono N."/>
            <person name="Nakamura H."/>
            <person name="Ohtoshi R."/>
            <person name="Moran D.A.P."/>
            <person name="Shinohara A."/>
            <person name="Yoshida Y."/>
            <person name="Fujiwara M."/>
            <person name="Mori M."/>
            <person name="Tomita M."/>
            <person name="Arakawa K."/>
        </authorList>
    </citation>
    <scope>NUCLEOTIDE SEQUENCE [LARGE SCALE GENOMIC DNA]</scope>
</reference>
<accession>A0A4Y2GMR7</accession>
<dbReference type="EMBL" id="BGPR01099833">
    <property type="protein sequence ID" value="GBM54015.1"/>
    <property type="molecule type" value="Genomic_DNA"/>
</dbReference>
<evidence type="ECO:0000313" key="1">
    <source>
        <dbReference type="EMBL" id="GBM54015.1"/>
    </source>
</evidence>
<dbReference type="EMBL" id="BGPR01099840">
    <property type="protein sequence ID" value="GBM54041.1"/>
    <property type="molecule type" value="Genomic_DNA"/>
</dbReference>
<organism evidence="1 3">
    <name type="scientific">Araneus ventricosus</name>
    <name type="common">Orbweaver spider</name>
    <name type="synonym">Epeira ventricosa</name>
    <dbReference type="NCBI Taxonomy" id="182803"/>
    <lineage>
        <taxon>Eukaryota</taxon>
        <taxon>Metazoa</taxon>
        <taxon>Ecdysozoa</taxon>
        <taxon>Arthropoda</taxon>
        <taxon>Chelicerata</taxon>
        <taxon>Arachnida</taxon>
        <taxon>Araneae</taxon>
        <taxon>Araneomorphae</taxon>
        <taxon>Entelegynae</taxon>
        <taxon>Araneoidea</taxon>
        <taxon>Araneidae</taxon>
        <taxon>Araneus</taxon>
    </lineage>
</organism>
<comment type="caution">
    <text evidence="1">The sequence shown here is derived from an EMBL/GenBank/DDBJ whole genome shotgun (WGS) entry which is preliminary data.</text>
</comment>
<evidence type="ECO:0000313" key="3">
    <source>
        <dbReference type="Proteomes" id="UP000499080"/>
    </source>
</evidence>
<proteinExistence type="predicted"/>
<protein>
    <submittedName>
        <fullName evidence="1">Uncharacterized protein</fullName>
    </submittedName>
</protein>
<name>A0A4Y2GMR7_ARAVE</name>
<keyword evidence="3" id="KW-1185">Reference proteome</keyword>
<dbReference type="Proteomes" id="UP000499080">
    <property type="component" value="Unassembled WGS sequence"/>
</dbReference>
<sequence>MPQTHSRFQAIIQTNNSSLFHLRVSMNKQPKQQLFHQKITHTNSNKSGLDTIWNRIPSHDVHYYPIAWRPQKRYYMQCTSLFYTESSNYPLQSGSVITFLRFFPLLAGNGEEAGSMDKSPVNLFSIIIIISKVRSLDKIKVKLHPSFTSGAGAGVITWMVRMLAQRRGRAYDCILIGHL</sequence>
<evidence type="ECO:0000313" key="2">
    <source>
        <dbReference type="EMBL" id="GBM54041.1"/>
    </source>
</evidence>
<gene>
    <name evidence="2" type="ORF">AVEN_42562_1</name>
    <name evidence="1" type="ORF">AVEN_7706_1</name>
</gene>
<dbReference type="OrthoDB" id="6465425at2759"/>
<dbReference type="AlphaFoldDB" id="A0A4Y2GMR7"/>